<reference evidence="4 5" key="1">
    <citation type="submission" date="2016-12" db="EMBL/GenBank/DDBJ databases">
        <title>Trade-off between light-utilization and light-protection in marine flavobacteria.</title>
        <authorList>
            <person name="Kumagai Y."/>
            <person name="Yoshizawa S."/>
            <person name="Kogure K."/>
            <person name="Iwasaki W."/>
        </authorList>
    </citation>
    <scope>NUCLEOTIDE SEQUENCE [LARGE SCALE GENOMIC DNA]</scope>
    <source>
        <strain evidence="4 5">NBRC 108759</strain>
    </source>
</reference>
<feature type="domain" description="Secretion system C-terminal sorting" evidence="3">
    <location>
        <begin position="432"/>
        <end position="499"/>
    </location>
</feature>
<evidence type="ECO:0000256" key="1">
    <source>
        <dbReference type="ARBA" id="ARBA00022729"/>
    </source>
</evidence>
<gene>
    <name evidence="4" type="ORF">BTO18_12875</name>
</gene>
<proteinExistence type="predicted"/>
<evidence type="ECO:0000256" key="2">
    <source>
        <dbReference type="SAM" id="SignalP"/>
    </source>
</evidence>
<comment type="caution">
    <text evidence="4">The sequence shown here is derived from an EMBL/GenBank/DDBJ whole genome shotgun (WGS) entry which is preliminary data.</text>
</comment>
<dbReference type="NCBIfam" id="TIGR04183">
    <property type="entry name" value="Por_Secre_tail"/>
    <property type="match status" value="1"/>
</dbReference>
<dbReference type="SUPFAM" id="SSF69304">
    <property type="entry name" value="Tricorn protease N-terminal domain"/>
    <property type="match status" value="1"/>
</dbReference>
<name>A0A2S7WQW7_9FLAO</name>
<protein>
    <recommendedName>
        <fullName evidence="3">Secretion system C-terminal sorting domain-containing protein</fullName>
    </recommendedName>
</protein>
<dbReference type="InterPro" id="IPR026444">
    <property type="entry name" value="Secre_tail"/>
</dbReference>
<accession>A0A2S7WQW7</accession>
<organism evidence="4 5">
    <name type="scientific">Polaribacter porphyrae</name>
    <dbReference type="NCBI Taxonomy" id="1137780"/>
    <lineage>
        <taxon>Bacteria</taxon>
        <taxon>Pseudomonadati</taxon>
        <taxon>Bacteroidota</taxon>
        <taxon>Flavobacteriia</taxon>
        <taxon>Flavobacteriales</taxon>
        <taxon>Flavobacteriaceae</taxon>
    </lineage>
</organism>
<evidence type="ECO:0000313" key="5">
    <source>
        <dbReference type="Proteomes" id="UP000238882"/>
    </source>
</evidence>
<dbReference type="Pfam" id="PF18962">
    <property type="entry name" value="Por_Secre_tail"/>
    <property type="match status" value="1"/>
</dbReference>
<evidence type="ECO:0000259" key="3">
    <source>
        <dbReference type="Pfam" id="PF18962"/>
    </source>
</evidence>
<keyword evidence="1 2" id="KW-0732">Signal</keyword>
<dbReference type="OrthoDB" id="1489153at2"/>
<feature type="signal peptide" evidence="2">
    <location>
        <begin position="1"/>
        <end position="19"/>
    </location>
</feature>
<dbReference type="RefSeq" id="WP_105016606.1">
    <property type="nucleotide sequence ID" value="NZ_MSCN01000001.1"/>
</dbReference>
<dbReference type="AlphaFoldDB" id="A0A2S7WQW7"/>
<evidence type="ECO:0000313" key="4">
    <source>
        <dbReference type="EMBL" id="PQJ80008.1"/>
    </source>
</evidence>
<dbReference type="Proteomes" id="UP000238882">
    <property type="component" value="Unassembled WGS sequence"/>
</dbReference>
<keyword evidence="5" id="KW-1185">Reference proteome</keyword>
<feature type="chain" id="PRO_5015645925" description="Secretion system C-terminal sorting domain-containing protein" evidence="2">
    <location>
        <begin position="20"/>
        <end position="500"/>
    </location>
</feature>
<sequence>MIKKLLLTGILFLSFSLTAQVTKLKEINDSGTSSSSPANLFVFDGKLYFAADDSSGSNSPGNADLGKELWVTDGTENGTVLLKDLRTGSSSSSPAFFFEYKGKMYFSANETGAGNVLFSSDGTAANTTATGDGFIFNSILFNDIIYYINTSDSNGLYQFDGTTAMRVAGTGAENILGANYTLFNGKFYLYMSLTSDNTNSLTDQTAAQNNVGLELYSFDPGTGNFQLIKDINPGATLESGSNPTDYDPNNSGISNFTVIGNELYFEAMDKLWKTDGTENGTVAIAAADILKGTRELFAFDGKILFEGDVADDSNGDSGGDNLFVYNPTTDALTNITNFTGNSQNHDPSDYAIYDGYVYYRGEEATTTSGHLYRTDGVTTQLITNTIKDIDEVVVYNNKLYFEGDDGTTGNELYTLDPATLSIEKVNFDGVSIYPNPSKNTINISHNLSSKIAFDISDLSGRSVLKGDLVDNTIKHSLNSGVYLLKLSSETITKTQKIVVE</sequence>
<dbReference type="EMBL" id="MSCN01000001">
    <property type="protein sequence ID" value="PQJ80008.1"/>
    <property type="molecule type" value="Genomic_DNA"/>
</dbReference>